<comment type="caution">
    <text evidence="7">The sequence shown here is derived from an EMBL/GenBank/DDBJ whole genome shotgun (WGS) entry which is preliminary data.</text>
</comment>
<dbReference type="SUPFAM" id="SSF55874">
    <property type="entry name" value="ATPase domain of HSP90 chaperone/DNA topoisomerase II/histidine kinase"/>
    <property type="match status" value="1"/>
</dbReference>
<proteinExistence type="predicted"/>
<dbReference type="InterPro" id="IPR036097">
    <property type="entry name" value="HisK_dim/P_sf"/>
</dbReference>
<feature type="modified residue" description="4-aspartylphosphate" evidence="4">
    <location>
        <position position="55"/>
    </location>
</feature>
<dbReference type="InterPro" id="IPR000014">
    <property type="entry name" value="PAS"/>
</dbReference>
<dbReference type="InterPro" id="IPR036890">
    <property type="entry name" value="HATPase_C_sf"/>
</dbReference>
<dbReference type="PANTHER" id="PTHR43065:SF42">
    <property type="entry name" value="TWO-COMPONENT SENSOR PPRA"/>
    <property type="match status" value="1"/>
</dbReference>
<dbReference type="AlphaFoldDB" id="A0A2S3WF62"/>
<dbReference type="Pfam" id="PF13188">
    <property type="entry name" value="PAS_8"/>
    <property type="match status" value="1"/>
</dbReference>
<dbReference type="CDD" id="cd00082">
    <property type="entry name" value="HisKA"/>
    <property type="match status" value="1"/>
</dbReference>
<dbReference type="SMART" id="SM00388">
    <property type="entry name" value="HisKA"/>
    <property type="match status" value="1"/>
</dbReference>
<dbReference type="SUPFAM" id="SSF55785">
    <property type="entry name" value="PYP-like sensor domain (PAS domain)"/>
    <property type="match status" value="1"/>
</dbReference>
<feature type="modified residue" description="4-aspartylphosphate" evidence="4">
    <location>
        <position position="579"/>
    </location>
</feature>
<dbReference type="InterPro" id="IPR005467">
    <property type="entry name" value="His_kinase_dom"/>
</dbReference>
<evidence type="ECO:0000259" key="6">
    <source>
        <dbReference type="PROSITE" id="PS50110"/>
    </source>
</evidence>
<feature type="domain" description="Response regulatory" evidence="6">
    <location>
        <begin position="529"/>
        <end position="644"/>
    </location>
</feature>
<protein>
    <recommendedName>
        <fullName evidence="2">histidine kinase</fullName>
        <ecNumber evidence="2">2.7.13.3</ecNumber>
    </recommendedName>
</protein>
<dbReference type="SMART" id="SM00448">
    <property type="entry name" value="REC"/>
    <property type="match status" value="2"/>
</dbReference>
<sequence length="650" mass="71054">MNSEIRLLIVDDNATTRYALRRRLALHGYQVLEAGTGGDGLEMIRNEQIDALILDVNLPDMSGFDVVRLLRADPETALLPVIHVSAASILTGDIITGLEAGADAYLVHPVDPDVLQATLRTLLRVRDAERALRESEARFREIFSNVSAPIAVLDAQFKVHECNQAFAQLIQDNQQPEVLLECFTPGQELALAALRRHLADGERWRGTLGMTVRGQLRDTDWQLSPYRTPGLCLVFVEDVTEHRHRERSHLAKLDDANTQLAREVAQRARTEAQLLQLQKMDALGSLTGGIAHDFNNLLTGIITSLELIRKRVGENRLEKVPNYADAALSSAMSAASLTHRLLAFARQQPLDTHPVDVNERVRSLQELLTRTIGERIDLQLQLSECPATALVDPVQLESAVLNLVINARDALIKGGHIWVTTSAVVARADPNLQDGAYIAVTVRDDGSGIAPDLLEKVFDPFFTTKPLGQGTGLGLSTIYGFARQSGGHVALRSAQGQGTEVTLLLPASNREAVSEALVAHVDQRGAGEHVLIVEDMASVRLSVAEVMADAGYRYTLAETIEQALDHLRNDSSIELLLTDVGLPGISGRELADMARVYRPGLPVLFMTGYAETALDRQAFLGSGMDMLIKPFQIGELLDKVRRSLGRVSPG</sequence>
<feature type="domain" description="Histidine kinase" evidence="5">
    <location>
        <begin position="289"/>
        <end position="509"/>
    </location>
</feature>
<evidence type="ECO:0000313" key="7">
    <source>
        <dbReference type="EMBL" id="POF89531.1"/>
    </source>
</evidence>
<dbReference type="GO" id="GO:0000155">
    <property type="term" value="F:phosphorelay sensor kinase activity"/>
    <property type="evidence" value="ECO:0007669"/>
    <property type="project" value="InterPro"/>
</dbReference>
<dbReference type="Gene3D" id="3.30.450.20">
    <property type="entry name" value="PAS domain"/>
    <property type="match status" value="1"/>
</dbReference>
<reference evidence="7 8" key="1">
    <citation type="submission" date="2016-08" db="EMBL/GenBank/DDBJ databases">
        <authorList>
            <person name="Seilhamer J.J."/>
        </authorList>
    </citation>
    <scope>NUCLEOTIDE SEQUENCE [LARGE SCALE GENOMIC DNA]</scope>
    <source>
        <strain evidence="7 8">KT-27</strain>
    </source>
</reference>
<dbReference type="EMBL" id="MIND01000018">
    <property type="protein sequence ID" value="POF89531.1"/>
    <property type="molecule type" value="Genomic_DNA"/>
</dbReference>
<dbReference type="Pfam" id="PF02518">
    <property type="entry name" value="HATPase_c"/>
    <property type="match status" value="1"/>
</dbReference>
<keyword evidence="7" id="KW-0808">Transferase</keyword>
<evidence type="ECO:0000313" key="8">
    <source>
        <dbReference type="Proteomes" id="UP000237194"/>
    </source>
</evidence>
<evidence type="ECO:0000259" key="5">
    <source>
        <dbReference type="PROSITE" id="PS50109"/>
    </source>
</evidence>
<dbReference type="PANTHER" id="PTHR43065">
    <property type="entry name" value="SENSOR HISTIDINE KINASE"/>
    <property type="match status" value="1"/>
</dbReference>
<dbReference type="InterPro" id="IPR035965">
    <property type="entry name" value="PAS-like_dom_sf"/>
</dbReference>
<comment type="catalytic activity">
    <reaction evidence="1">
        <text>ATP + protein L-histidine = ADP + protein N-phospho-L-histidine.</text>
        <dbReference type="EC" id="2.7.13.3"/>
    </reaction>
</comment>
<dbReference type="Proteomes" id="UP000237194">
    <property type="component" value="Unassembled WGS sequence"/>
</dbReference>
<reference evidence="7 8" key="2">
    <citation type="submission" date="2018-03" db="EMBL/GenBank/DDBJ databases">
        <title>Draft genome of Pseudomonas putida strain KT-27.</title>
        <authorList>
            <person name="Yoshizawa S."/>
            <person name="Khan N.H."/>
            <person name="Nishimura M."/>
            <person name="Chiura H.X."/>
            <person name="Ogura Y."/>
            <person name="Hayashi T."/>
            <person name="Kogure K."/>
        </authorList>
    </citation>
    <scope>NUCLEOTIDE SEQUENCE [LARGE SCALE GENOMIC DNA]</scope>
    <source>
        <strain evidence="7 8">KT-27</strain>
    </source>
</reference>
<dbReference type="PROSITE" id="PS50109">
    <property type="entry name" value="HIS_KIN"/>
    <property type="match status" value="1"/>
</dbReference>
<name>A0A2S3WF62_PSEPU</name>
<dbReference type="SMART" id="SM00387">
    <property type="entry name" value="HATPase_c"/>
    <property type="match status" value="1"/>
</dbReference>
<dbReference type="InterPro" id="IPR004358">
    <property type="entry name" value="Sig_transdc_His_kin-like_C"/>
</dbReference>
<dbReference type="Pfam" id="PF00512">
    <property type="entry name" value="HisKA"/>
    <property type="match status" value="1"/>
</dbReference>
<evidence type="ECO:0000256" key="3">
    <source>
        <dbReference type="ARBA" id="ARBA00022553"/>
    </source>
</evidence>
<dbReference type="InterPro" id="IPR011006">
    <property type="entry name" value="CheY-like_superfamily"/>
</dbReference>
<dbReference type="Pfam" id="PF00072">
    <property type="entry name" value="Response_reg"/>
    <property type="match status" value="2"/>
</dbReference>
<dbReference type="PRINTS" id="PR00344">
    <property type="entry name" value="BCTRLSENSOR"/>
</dbReference>
<dbReference type="SUPFAM" id="SSF52172">
    <property type="entry name" value="CheY-like"/>
    <property type="match status" value="2"/>
</dbReference>
<evidence type="ECO:0000256" key="4">
    <source>
        <dbReference type="PROSITE-ProRule" id="PRU00169"/>
    </source>
</evidence>
<dbReference type="SUPFAM" id="SSF47384">
    <property type="entry name" value="Homodimeric domain of signal transducing histidine kinase"/>
    <property type="match status" value="1"/>
</dbReference>
<dbReference type="InterPro" id="IPR001789">
    <property type="entry name" value="Sig_transdc_resp-reg_receiver"/>
</dbReference>
<dbReference type="Gene3D" id="1.10.287.130">
    <property type="match status" value="1"/>
</dbReference>
<evidence type="ECO:0000256" key="1">
    <source>
        <dbReference type="ARBA" id="ARBA00000085"/>
    </source>
</evidence>
<organism evidence="7 8">
    <name type="scientific">Pseudomonas putida</name>
    <name type="common">Arthrobacter siderocapsulatus</name>
    <dbReference type="NCBI Taxonomy" id="303"/>
    <lineage>
        <taxon>Bacteria</taxon>
        <taxon>Pseudomonadati</taxon>
        <taxon>Pseudomonadota</taxon>
        <taxon>Gammaproteobacteria</taxon>
        <taxon>Pseudomonadales</taxon>
        <taxon>Pseudomonadaceae</taxon>
        <taxon>Pseudomonas</taxon>
    </lineage>
</organism>
<feature type="domain" description="Response regulatory" evidence="6">
    <location>
        <begin position="6"/>
        <end position="123"/>
    </location>
</feature>
<dbReference type="Gene3D" id="3.30.565.10">
    <property type="entry name" value="Histidine kinase-like ATPase, C-terminal domain"/>
    <property type="match status" value="1"/>
</dbReference>
<evidence type="ECO:0000256" key="2">
    <source>
        <dbReference type="ARBA" id="ARBA00012438"/>
    </source>
</evidence>
<dbReference type="RefSeq" id="WP_103437579.1">
    <property type="nucleotide sequence ID" value="NZ_MIND01000018.1"/>
</dbReference>
<dbReference type="EC" id="2.7.13.3" evidence="2"/>
<gene>
    <name evidence="7" type="ORF">BGP80_16785</name>
</gene>
<dbReference type="InterPro" id="IPR003594">
    <property type="entry name" value="HATPase_dom"/>
</dbReference>
<accession>A0A2S3WF62</accession>
<dbReference type="PROSITE" id="PS50110">
    <property type="entry name" value="RESPONSE_REGULATORY"/>
    <property type="match status" value="2"/>
</dbReference>
<dbReference type="Gene3D" id="3.40.50.2300">
    <property type="match status" value="2"/>
</dbReference>
<keyword evidence="7" id="KW-0418">Kinase</keyword>
<keyword evidence="3 4" id="KW-0597">Phosphoprotein</keyword>
<dbReference type="InterPro" id="IPR003661">
    <property type="entry name" value="HisK_dim/P_dom"/>
</dbReference>